<keyword evidence="2" id="KW-0413">Isomerase</keyword>
<dbReference type="Proteomes" id="UP000319576">
    <property type="component" value="Chromosome"/>
</dbReference>
<accession>A0A517XTF5</accession>
<proteinExistence type="predicted"/>
<keyword evidence="3" id="KW-1185">Reference proteome</keyword>
<dbReference type="InterPro" id="IPR013022">
    <property type="entry name" value="Xyl_isomerase-like_TIM-brl"/>
</dbReference>
<dbReference type="PANTHER" id="PTHR12110">
    <property type="entry name" value="HYDROXYPYRUVATE ISOMERASE"/>
    <property type="match status" value="1"/>
</dbReference>
<dbReference type="InterPro" id="IPR036237">
    <property type="entry name" value="Xyl_isomerase-like_sf"/>
</dbReference>
<feature type="domain" description="Xylose isomerase-like TIM barrel" evidence="1">
    <location>
        <begin position="8"/>
        <end position="185"/>
    </location>
</feature>
<evidence type="ECO:0000313" key="2">
    <source>
        <dbReference type="EMBL" id="QDU20806.1"/>
    </source>
</evidence>
<dbReference type="PANTHER" id="PTHR12110:SF53">
    <property type="entry name" value="BLR5974 PROTEIN"/>
    <property type="match status" value="1"/>
</dbReference>
<evidence type="ECO:0000259" key="1">
    <source>
        <dbReference type="Pfam" id="PF01261"/>
    </source>
</evidence>
<dbReference type="SUPFAM" id="SSF51658">
    <property type="entry name" value="Xylose isomerase-like"/>
    <property type="match status" value="1"/>
</dbReference>
<dbReference type="InterPro" id="IPR050312">
    <property type="entry name" value="IolE/XylAMocC-like"/>
</dbReference>
<reference evidence="2 3" key="1">
    <citation type="submission" date="2019-02" db="EMBL/GenBank/DDBJ databases">
        <title>Deep-cultivation of Planctomycetes and their phenomic and genomic characterization uncovers novel biology.</title>
        <authorList>
            <person name="Wiegand S."/>
            <person name="Jogler M."/>
            <person name="Boedeker C."/>
            <person name="Pinto D."/>
            <person name="Vollmers J."/>
            <person name="Rivas-Marin E."/>
            <person name="Kohn T."/>
            <person name="Peeters S.H."/>
            <person name="Heuer A."/>
            <person name="Rast P."/>
            <person name="Oberbeckmann S."/>
            <person name="Bunk B."/>
            <person name="Jeske O."/>
            <person name="Meyerdierks A."/>
            <person name="Storesund J.E."/>
            <person name="Kallscheuer N."/>
            <person name="Luecker S."/>
            <person name="Lage O.M."/>
            <person name="Pohl T."/>
            <person name="Merkel B.J."/>
            <person name="Hornburger P."/>
            <person name="Mueller R.-W."/>
            <person name="Bruemmer F."/>
            <person name="Labrenz M."/>
            <person name="Spormann A.M."/>
            <person name="Op den Camp H."/>
            <person name="Overmann J."/>
            <person name="Amann R."/>
            <person name="Jetten M.S.M."/>
            <person name="Mascher T."/>
            <person name="Medema M.H."/>
            <person name="Devos D.P."/>
            <person name="Kaster A.-K."/>
            <person name="Ovreas L."/>
            <person name="Rohde M."/>
            <person name="Galperin M.Y."/>
            <person name="Jogler C."/>
        </authorList>
    </citation>
    <scope>NUCLEOTIDE SEQUENCE [LARGE SCALE GENOMIC DNA]</scope>
    <source>
        <strain evidence="2 3">ETA_A1</strain>
    </source>
</reference>
<gene>
    <name evidence="2" type="ORF">ETAA1_27670</name>
</gene>
<dbReference type="Gene3D" id="3.20.20.150">
    <property type="entry name" value="Divalent-metal-dependent TIM barrel enzymes"/>
    <property type="match status" value="1"/>
</dbReference>
<protein>
    <submittedName>
        <fullName evidence="2">Xylose isomerase-like TIM barrel</fullName>
    </submittedName>
</protein>
<dbReference type="GO" id="GO:0016853">
    <property type="term" value="F:isomerase activity"/>
    <property type="evidence" value="ECO:0007669"/>
    <property type="project" value="UniProtKB-KW"/>
</dbReference>
<dbReference type="KEGG" id="uli:ETAA1_27670"/>
<name>A0A517XTF5_9BACT</name>
<sequence>MAVEGIVSPPPDTGAGRDQFAAELGTARACGAEVVRTVLMAGRRYELFSRADEYAAFARTAKATLERAEPVARSAGVKLAVENHKDFRTDELLDLLRGLASPWVGVCVDTGNNLALLEDPAATVAALAPLAFTVHLKDMGLEEYADGFRLAEVPLGQGVLDLPAVVAALRKGNPRVRFQLEMITRDPLLVPCLTDRYWATLGRVPGRDLARTLALARRTSRKEPLPRVSQLPPAQQVAAEERHVRESFAFAARTRLLAG</sequence>
<evidence type="ECO:0000313" key="3">
    <source>
        <dbReference type="Proteomes" id="UP000319576"/>
    </source>
</evidence>
<dbReference type="AlphaFoldDB" id="A0A517XTF5"/>
<dbReference type="Pfam" id="PF01261">
    <property type="entry name" value="AP_endonuc_2"/>
    <property type="match status" value="1"/>
</dbReference>
<organism evidence="2 3">
    <name type="scientific">Urbifossiella limnaea</name>
    <dbReference type="NCBI Taxonomy" id="2528023"/>
    <lineage>
        <taxon>Bacteria</taxon>
        <taxon>Pseudomonadati</taxon>
        <taxon>Planctomycetota</taxon>
        <taxon>Planctomycetia</taxon>
        <taxon>Gemmatales</taxon>
        <taxon>Gemmataceae</taxon>
        <taxon>Urbifossiella</taxon>
    </lineage>
</organism>
<dbReference type="EMBL" id="CP036273">
    <property type="protein sequence ID" value="QDU20806.1"/>
    <property type="molecule type" value="Genomic_DNA"/>
</dbReference>